<dbReference type="AlphaFoldDB" id="A0A6J1RHW9"/>
<name>A0A6J1RHW9_9HYME</name>
<dbReference type="GeneID" id="112467749"/>
<dbReference type="Proteomes" id="UP000504618">
    <property type="component" value="Unplaced"/>
</dbReference>
<sequence length="160" mass="17780">MATGFSTDCRVVSAAGSIRPYNAVPARIQDTICGLVISGGTRHERRRRLDVPVDAAPRRAVSFFWDFITEGKIVSLEEMRRIGTIGGRTDTATGPGCTYTLVSRVVCTLGSQVPGPGYTWNKEDEKDGERSFNEELLLVALSKIYQRKSYFPNYSLPYHI</sequence>
<gene>
    <name evidence="2" type="primary">LOC112467749</name>
</gene>
<evidence type="ECO:0000313" key="2">
    <source>
        <dbReference type="RefSeq" id="XP_024892296.1"/>
    </source>
</evidence>
<proteinExistence type="predicted"/>
<organism evidence="1 2">
    <name type="scientific">Temnothorax curvispinosus</name>
    <dbReference type="NCBI Taxonomy" id="300111"/>
    <lineage>
        <taxon>Eukaryota</taxon>
        <taxon>Metazoa</taxon>
        <taxon>Ecdysozoa</taxon>
        <taxon>Arthropoda</taxon>
        <taxon>Hexapoda</taxon>
        <taxon>Insecta</taxon>
        <taxon>Pterygota</taxon>
        <taxon>Neoptera</taxon>
        <taxon>Endopterygota</taxon>
        <taxon>Hymenoptera</taxon>
        <taxon>Apocrita</taxon>
        <taxon>Aculeata</taxon>
        <taxon>Formicoidea</taxon>
        <taxon>Formicidae</taxon>
        <taxon>Myrmicinae</taxon>
        <taxon>Temnothorax</taxon>
    </lineage>
</organism>
<evidence type="ECO:0000313" key="1">
    <source>
        <dbReference type="Proteomes" id="UP000504618"/>
    </source>
</evidence>
<reference evidence="2" key="1">
    <citation type="submission" date="2025-08" db="UniProtKB">
        <authorList>
            <consortium name="RefSeq"/>
        </authorList>
    </citation>
    <scope>IDENTIFICATION</scope>
    <source>
        <tissue evidence="2">Whole body</tissue>
    </source>
</reference>
<protein>
    <submittedName>
        <fullName evidence="2">Uncharacterized protein LOC112467749</fullName>
    </submittedName>
</protein>
<accession>A0A6J1RHW9</accession>
<dbReference type="RefSeq" id="XP_024892296.1">
    <property type="nucleotide sequence ID" value="XM_025036528.1"/>
</dbReference>
<keyword evidence="1" id="KW-1185">Reference proteome</keyword>